<dbReference type="InterPro" id="IPR018496">
    <property type="entry name" value="PsdUridine_synth_RsuA/RluB_CS"/>
</dbReference>
<dbReference type="GO" id="GO:0001522">
    <property type="term" value="P:pseudouridine synthesis"/>
    <property type="evidence" value="ECO:0007669"/>
    <property type="project" value="InterPro"/>
</dbReference>
<feature type="region of interest" description="Disordered" evidence="3">
    <location>
        <begin position="132"/>
        <end position="158"/>
    </location>
</feature>
<dbReference type="InterPro" id="IPR020094">
    <property type="entry name" value="TruA/RsuA/RluB/E/F_N"/>
</dbReference>
<name>L8GFU7_ACACF</name>
<comment type="similarity">
    <text evidence="1">Belongs to the pseudouridine synthase RsuA family.</text>
</comment>
<dbReference type="InterPro" id="IPR042092">
    <property type="entry name" value="PsdUridine_s_RsuA/RluB/E/F_cat"/>
</dbReference>
<feature type="compositionally biased region" description="Basic and acidic residues" evidence="3">
    <location>
        <begin position="184"/>
        <end position="199"/>
    </location>
</feature>
<evidence type="ECO:0000256" key="1">
    <source>
        <dbReference type="ARBA" id="ARBA00008348"/>
    </source>
</evidence>
<dbReference type="GO" id="GO:0009982">
    <property type="term" value="F:pseudouridine synthase activity"/>
    <property type="evidence" value="ECO:0007669"/>
    <property type="project" value="InterPro"/>
</dbReference>
<dbReference type="InterPro" id="IPR050343">
    <property type="entry name" value="RsuA_PseudoU_synthase"/>
</dbReference>
<dbReference type="AlphaFoldDB" id="L8GFU7"/>
<feature type="compositionally biased region" description="Low complexity" evidence="3">
    <location>
        <begin position="137"/>
        <end position="152"/>
    </location>
</feature>
<dbReference type="PANTHER" id="PTHR47683:SF2">
    <property type="entry name" value="RNA-BINDING S4 DOMAIN-CONTAINING PROTEIN"/>
    <property type="match status" value="1"/>
</dbReference>
<feature type="region of interest" description="Disordered" evidence="3">
    <location>
        <begin position="61"/>
        <end position="83"/>
    </location>
</feature>
<evidence type="ECO:0000259" key="4">
    <source>
        <dbReference type="Pfam" id="PF00849"/>
    </source>
</evidence>
<feature type="domain" description="Pseudouridine synthase RsuA/RluA-like" evidence="4">
    <location>
        <begin position="30"/>
        <end position="331"/>
    </location>
</feature>
<dbReference type="Gene3D" id="3.30.70.1560">
    <property type="entry name" value="Alpha-L RNA-binding motif"/>
    <property type="match status" value="1"/>
</dbReference>
<dbReference type="EMBL" id="KB008148">
    <property type="protein sequence ID" value="ELR11734.1"/>
    <property type="molecule type" value="Genomic_DNA"/>
</dbReference>
<accession>L8GFU7</accession>
<dbReference type="RefSeq" id="XP_004333747.1">
    <property type="nucleotide sequence ID" value="XM_004333699.1"/>
</dbReference>
<dbReference type="GO" id="GO:0006364">
    <property type="term" value="P:rRNA processing"/>
    <property type="evidence" value="ECO:0007669"/>
    <property type="project" value="UniProtKB-ARBA"/>
</dbReference>
<dbReference type="OrthoDB" id="440619at2759"/>
<evidence type="ECO:0000256" key="2">
    <source>
        <dbReference type="ARBA" id="ARBA00023235"/>
    </source>
</evidence>
<dbReference type="GeneID" id="14912173"/>
<dbReference type="KEGG" id="acan:ACA1_261540"/>
<dbReference type="GO" id="GO:0003723">
    <property type="term" value="F:RNA binding"/>
    <property type="evidence" value="ECO:0007669"/>
    <property type="project" value="InterPro"/>
</dbReference>
<dbReference type="Proteomes" id="UP000011083">
    <property type="component" value="Unassembled WGS sequence"/>
</dbReference>
<evidence type="ECO:0000313" key="6">
    <source>
        <dbReference type="Proteomes" id="UP000011083"/>
    </source>
</evidence>
<proteinExistence type="inferred from homology"/>
<organism evidence="5 6">
    <name type="scientific">Acanthamoeba castellanii (strain ATCC 30010 / Neff)</name>
    <dbReference type="NCBI Taxonomy" id="1257118"/>
    <lineage>
        <taxon>Eukaryota</taxon>
        <taxon>Amoebozoa</taxon>
        <taxon>Discosea</taxon>
        <taxon>Longamoebia</taxon>
        <taxon>Centramoebida</taxon>
        <taxon>Acanthamoebidae</taxon>
        <taxon>Acanthamoeba</taxon>
    </lineage>
</organism>
<dbReference type="InterPro" id="IPR020103">
    <property type="entry name" value="PsdUridine_synth_cat_dom_sf"/>
</dbReference>
<dbReference type="Gene3D" id="3.30.70.580">
    <property type="entry name" value="Pseudouridine synthase I, catalytic domain, N-terminal subdomain"/>
    <property type="match status" value="1"/>
</dbReference>
<feature type="compositionally biased region" description="Low complexity" evidence="3">
    <location>
        <begin position="65"/>
        <end position="83"/>
    </location>
</feature>
<feature type="compositionally biased region" description="Acidic residues" evidence="3">
    <location>
        <begin position="240"/>
        <end position="253"/>
    </location>
</feature>
<dbReference type="InterPro" id="IPR006145">
    <property type="entry name" value="PsdUridine_synth_RsuA/RluA"/>
</dbReference>
<keyword evidence="6" id="KW-1185">Reference proteome</keyword>
<evidence type="ECO:0000313" key="5">
    <source>
        <dbReference type="EMBL" id="ELR11734.1"/>
    </source>
</evidence>
<evidence type="ECO:0000256" key="3">
    <source>
        <dbReference type="SAM" id="MobiDB-lite"/>
    </source>
</evidence>
<dbReference type="VEuPathDB" id="AmoebaDB:ACA1_261540"/>
<gene>
    <name evidence="5" type="ORF">ACA1_261540</name>
</gene>
<keyword evidence="2" id="KW-0413">Isomerase</keyword>
<dbReference type="PROSITE" id="PS01149">
    <property type="entry name" value="PSI_RSU"/>
    <property type="match status" value="1"/>
</dbReference>
<feature type="compositionally biased region" description="Acidic residues" evidence="3">
    <location>
        <begin position="283"/>
        <end position="309"/>
    </location>
</feature>
<feature type="region of interest" description="Disordered" evidence="3">
    <location>
        <begin position="184"/>
        <end position="313"/>
    </location>
</feature>
<reference evidence="5 6" key="1">
    <citation type="journal article" date="2013" name="Genome Biol.">
        <title>Genome of Acanthamoeba castellanii highlights extensive lateral gene transfer and early evolution of tyrosine kinase signaling.</title>
        <authorList>
            <person name="Clarke M."/>
            <person name="Lohan A.J."/>
            <person name="Liu B."/>
            <person name="Lagkouvardos I."/>
            <person name="Roy S."/>
            <person name="Zafar N."/>
            <person name="Bertelli C."/>
            <person name="Schilde C."/>
            <person name="Kianianmomeni A."/>
            <person name="Burglin T.R."/>
            <person name="Frech C."/>
            <person name="Turcotte B."/>
            <person name="Kopec K.O."/>
            <person name="Synnott J.M."/>
            <person name="Choo C."/>
            <person name="Paponov I."/>
            <person name="Finkler A."/>
            <person name="Soon Heng Tan C."/>
            <person name="Hutchins A.P."/>
            <person name="Weinmeier T."/>
            <person name="Rattei T."/>
            <person name="Chu J.S."/>
            <person name="Gimenez G."/>
            <person name="Irimia M."/>
            <person name="Rigden D.J."/>
            <person name="Fitzpatrick D.A."/>
            <person name="Lorenzo-Morales J."/>
            <person name="Bateman A."/>
            <person name="Chiu C.H."/>
            <person name="Tang P."/>
            <person name="Hegemann P."/>
            <person name="Fromm H."/>
            <person name="Raoult D."/>
            <person name="Greub G."/>
            <person name="Miranda-Saavedra D."/>
            <person name="Chen N."/>
            <person name="Nash P."/>
            <person name="Ginger M.L."/>
            <person name="Horn M."/>
            <person name="Schaap P."/>
            <person name="Caler L."/>
            <person name="Loftus B."/>
        </authorList>
    </citation>
    <scope>NUCLEOTIDE SEQUENCE [LARGE SCALE GENOMIC DNA]</scope>
    <source>
        <strain evidence="5 6">Neff</strain>
    </source>
</reference>
<protein>
    <submittedName>
        <fullName evidence="5">RNA pseudouridine synthase superfamily protein</fullName>
    </submittedName>
</protein>
<dbReference type="SUPFAM" id="SSF55120">
    <property type="entry name" value="Pseudouridine synthase"/>
    <property type="match status" value="2"/>
</dbReference>
<feature type="compositionally biased region" description="Basic residues" evidence="3">
    <location>
        <begin position="213"/>
        <end position="230"/>
    </location>
</feature>
<sequence length="386" mass="42779">MKVNRFVEWSYRQRSTTSSSLPRGEKELFYLLYHKPRGVECTTDPRIACSWVNLIDLTPVPPQPTASSSSSPSSSSSTTSFPSHAKHQLISVGRLDKDSEGLLLLTTDSSIVNPLMQSAGGYEKEYEVLLNRPFDSSPPSSSSTTSTTSTTSAAGGGFIARMRRGEAIRRGTVAILPPVAVEPIERPDSSERASYRGADEEADASCHLSANQRMKKARKERKKTARRRRKLVESATTKNEDDENSEDEGEDENGDKQKKKRKRGESHGDETTMSDKKRKTSGSEEEEDDGGDDQEEGGEEEEDNDEDGGEGTRWFRIVLREGKNRQIRRMVRVCSDRNLIVRRLIRVRLGALGMAGVTAPGSWRHLTPDEVAAIKRQCLPSQASSS</sequence>
<dbReference type="Pfam" id="PF00849">
    <property type="entry name" value="PseudoU_synth_2"/>
    <property type="match status" value="1"/>
</dbReference>
<feature type="compositionally biased region" description="Basic and acidic residues" evidence="3">
    <location>
        <begin position="265"/>
        <end position="275"/>
    </location>
</feature>
<dbReference type="PANTHER" id="PTHR47683">
    <property type="entry name" value="PSEUDOURIDINE SYNTHASE FAMILY PROTEIN-RELATED"/>
    <property type="match status" value="1"/>
</dbReference>